<gene>
    <name evidence="5" type="ORF">BFP71_13795</name>
</gene>
<dbReference type="PANTHER" id="PTHR43739:SF5">
    <property type="entry name" value="EXO-ALPHA-SIALIDASE"/>
    <property type="match status" value="1"/>
</dbReference>
<dbReference type="GO" id="GO:0010411">
    <property type="term" value="P:xyloglucan metabolic process"/>
    <property type="evidence" value="ECO:0007669"/>
    <property type="project" value="TreeGrafter"/>
</dbReference>
<dbReference type="Proteomes" id="UP000095552">
    <property type="component" value="Unassembled WGS sequence"/>
</dbReference>
<feature type="domain" description="Sortilin N-terminal" evidence="4">
    <location>
        <begin position="121"/>
        <end position="245"/>
    </location>
</feature>
<evidence type="ECO:0000313" key="6">
    <source>
        <dbReference type="Proteomes" id="UP000095552"/>
    </source>
</evidence>
<dbReference type="GO" id="GO:0016787">
    <property type="term" value="F:hydrolase activity"/>
    <property type="evidence" value="ECO:0007669"/>
    <property type="project" value="UniProtKB-KW"/>
</dbReference>
<dbReference type="CDD" id="cd15482">
    <property type="entry name" value="Sialidase_non-viral"/>
    <property type="match status" value="1"/>
</dbReference>
<name>A0A1E5SZK2_9BACT</name>
<evidence type="ECO:0000313" key="5">
    <source>
        <dbReference type="EMBL" id="OEK04535.1"/>
    </source>
</evidence>
<dbReference type="STRING" id="1563681.BFP71_13795"/>
<keyword evidence="6" id="KW-1185">Reference proteome</keyword>
<comment type="caution">
    <text evidence="5">The sequence shown here is derived from an EMBL/GenBank/DDBJ whole genome shotgun (WGS) entry which is preliminary data.</text>
</comment>
<dbReference type="InterPro" id="IPR052025">
    <property type="entry name" value="Xyloglucanase_GH74"/>
</dbReference>
<dbReference type="EMBL" id="MDGQ01000005">
    <property type="protein sequence ID" value="OEK04535.1"/>
    <property type="molecule type" value="Genomic_DNA"/>
</dbReference>
<dbReference type="InterPro" id="IPR031778">
    <property type="entry name" value="Sortilin_N"/>
</dbReference>
<dbReference type="PROSITE" id="PS51257">
    <property type="entry name" value="PROKAR_LIPOPROTEIN"/>
    <property type="match status" value="1"/>
</dbReference>
<dbReference type="RefSeq" id="WP_069836040.1">
    <property type="nucleotide sequence ID" value="NZ_MDGQ01000005.1"/>
</dbReference>
<accession>A0A1E5SZK2</accession>
<dbReference type="InterPro" id="IPR036278">
    <property type="entry name" value="Sialidase_sf"/>
</dbReference>
<dbReference type="Gene3D" id="2.130.10.10">
    <property type="entry name" value="YVTN repeat-like/Quinoprotein amine dehydrogenase"/>
    <property type="match status" value="3"/>
</dbReference>
<keyword evidence="3" id="KW-0732">Signal</keyword>
<reference evidence="5 6" key="1">
    <citation type="submission" date="2016-08" db="EMBL/GenBank/DDBJ databases">
        <title>Draft genome of Fabibacter sp. strain SK-8.</title>
        <authorList>
            <person name="Wong S.-K."/>
            <person name="Hamasaki K."/>
            <person name="Yoshizawa S."/>
        </authorList>
    </citation>
    <scope>NUCLEOTIDE SEQUENCE [LARGE SCALE GENOMIC DNA]</scope>
    <source>
        <strain evidence="5 6">SK-8</strain>
    </source>
</reference>
<organism evidence="5 6">
    <name type="scientific">Roseivirga misakiensis</name>
    <dbReference type="NCBI Taxonomy" id="1563681"/>
    <lineage>
        <taxon>Bacteria</taxon>
        <taxon>Pseudomonadati</taxon>
        <taxon>Bacteroidota</taxon>
        <taxon>Cytophagia</taxon>
        <taxon>Cytophagales</taxon>
        <taxon>Roseivirgaceae</taxon>
        <taxon>Roseivirga</taxon>
    </lineage>
</organism>
<dbReference type="AlphaFoldDB" id="A0A1E5SZK2"/>
<proteinExistence type="predicted"/>
<feature type="region of interest" description="Disordered" evidence="2">
    <location>
        <begin position="332"/>
        <end position="354"/>
    </location>
</feature>
<keyword evidence="1" id="KW-0677">Repeat</keyword>
<dbReference type="InterPro" id="IPR015943">
    <property type="entry name" value="WD40/YVTN_repeat-like_dom_sf"/>
</dbReference>
<evidence type="ECO:0000256" key="1">
    <source>
        <dbReference type="ARBA" id="ARBA00022737"/>
    </source>
</evidence>
<feature type="chain" id="PRO_5009185750" evidence="3">
    <location>
        <begin position="22"/>
        <end position="1061"/>
    </location>
</feature>
<evidence type="ECO:0000256" key="2">
    <source>
        <dbReference type="SAM" id="MobiDB-lite"/>
    </source>
</evidence>
<dbReference type="PANTHER" id="PTHR43739">
    <property type="entry name" value="XYLOGLUCANASE (EUROFUNG)"/>
    <property type="match status" value="1"/>
</dbReference>
<dbReference type="SUPFAM" id="SSF50939">
    <property type="entry name" value="Sialidases"/>
    <property type="match status" value="2"/>
</dbReference>
<protein>
    <submittedName>
        <fullName evidence="5">Glycosyl hydrolase</fullName>
    </submittedName>
</protein>
<dbReference type="OrthoDB" id="9757809at2"/>
<keyword evidence="5" id="KW-0378">Hydrolase</keyword>
<evidence type="ECO:0000256" key="3">
    <source>
        <dbReference type="SAM" id="SignalP"/>
    </source>
</evidence>
<feature type="signal peptide" evidence="3">
    <location>
        <begin position="1"/>
        <end position="21"/>
    </location>
</feature>
<dbReference type="Pfam" id="PF15902">
    <property type="entry name" value="Sortilin-Vps10"/>
    <property type="match status" value="1"/>
</dbReference>
<sequence>MLRNRTTLIIIFLISSCTLWAQQSLNDKMGNQRFRFIGPEGNRTIAIIGEPGNPMVNYIGAASGGLWKTEDGGINWRPIFDGQDISSIGSIDLAKTDPKQVWVGTGETFVIRPAHAMGNGIYFSPDAGRTWQHKGLEKTGRIGRVIVHPTNPKVVYAAALGHTYGPQQDRGIYRTKDGGDTWERILFVDEGTGAADLAIDPKNPNILYAGMWSVHINSWGLNSGGPGGGVYKSTDGGDTWEHLTSKGLPGGTERPVGKTAVAVSYSNPNVVYALFEINSPELWRSDDKGETWTLMSQDHTWNERAPYYTRIAVGTDNPDEVYSMSVRFVQSLDGGKTRSPRPPRGGGDNHDMWIDPTNPDRMMVAHDGGASISLNHGRSFQRVVLPIAQMYHVSVDDQIPYNVIGNRQDGWSYMGPSNSLQGYIPLGLWKGVGGCESGFAKADPNDNNIIWSGCYDGGLERHDLRTGYSREVRVWPEAGYGWAPADMKYRWHWNFPLSFSTHTKHRVYVGSQFVHQSDDGGQSWQIISPDLTLNDKSHQQSSGGVAIDNLMTFDGSTLFAIEESPLEAGLIWVGTNDGQVQLTKNGGQEWVNLTANIPDLPSWGTIANIHPSKYNAGTAYISVDLHQMGDFDAYIYKTNDYGQSWTKISNGIPKSESSFVHVIKEDPKREGLLYAGIDKGIYVSHNDGGSWERLRLNLPPAPVYWMEVQERFDDLVVGTYGRGYYILDDLGAVRNMDNLTNKVELVDIRDTYRFNARESIKTDGASNNSGQNPPNGAILNYYLPEKVDGEISIEIKDKNGEVIRTLRARNNKGVNRAVWNLRYESTFRPKLRVQPPGRPWVQLNGEGWRPLVQWDLDLNAGQLGPRVAPGTYEAHLIVKNKAGEVVESMSKPLKVLKDPMAEGSQADIEEQVAFALELRNAMNLAVVNINAVEVLRKELEDIIAEVGDRRTQKEAVRLKALAEEVAGKLYDIHLTGAREDAFRSPIKLYGRLSALASDINGSGIDFKPTDQQGEVKEVLSDRLENAITQFDKLINQDIKKFNKALERKNRTIEIEKTGGER</sequence>
<evidence type="ECO:0000259" key="4">
    <source>
        <dbReference type="Pfam" id="PF15902"/>
    </source>
</evidence>